<proteinExistence type="predicted"/>
<dbReference type="PANTHER" id="PTHR43792">
    <property type="entry name" value="GNAT FAMILY, PUTATIVE (AFU_ORTHOLOGUE AFUA_3G00765)-RELATED-RELATED"/>
    <property type="match status" value="1"/>
</dbReference>
<dbReference type="RefSeq" id="WP_138864513.1">
    <property type="nucleotide sequence ID" value="NZ_VCPC01000003.1"/>
</dbReference>
<dbReference type="Proteomes" id="UP001191082">
    <property type="component" value="Unassembled WGS sequence"/>
</dbReference>
<dbReference type="EMBL" id="VCPC01000003">
    <property type="protein sequence ID" value="TMV11447.1"/>
    <property type="molecule type" value="Genomic_DNA"/>
</dbReference>
<protein>
    <submittedName>
        <fullName evidence="2">GNAT family N-acetyltransferase</fullName>
    </submittedName>
</protein>
<evidence type="ECO:0000313" key="2">
    <source>
        <dbReference type="EMBL" id="TMV11447.1"/>
    </source>
</evidence>
<comment type="caution">
    <text evidence="2">The sequence shown here is derived from an EMBL/GenBank/DDBJ whole genome shotgun (WGS) entry which is preliminary data.</text>
</comment>
<dbReference type="InterPro" id="IPR051531">
    <property type="entry name" value="N-acetyltransferase"/>
</dbReference>
<dbReference type="Pfam" id="PF13302">
    <property type="entry name" value="Acetyltransf_3"/>
    <property type="match status" value="1"/>
</dbReference>
<evidence type="ECO:0000259" key="1">
    <source>
        <dbReference type="Pfam" id="PF13302"/>
    </source>
</evidence>
<sequence>MRPIPTLETQRLILRAPREDDVPAFAAFYASDAARYVGGPLQEFEVWRYLAQVLGHWQLRGFGRWIVESKDAPGAIGLVGLHAPMDWPEPEVGWFIWSGTGQGYAVEAGHAARSFAYDTLGLTTLISSIAPGNVGSIRVAERLGARREADDFVHPTFGTMGLWRHPSADQIADGGVEAYA</sequence>
<organism evidence="2 3">
    <name type="scientific">Arenibacterium halophilum</name>
    <dbReference type="NCBI Taxonomy" id="2583821"/>
    <lineage>
        <taxon>Bacteria</taxon>
        <taxon>Pseudomonadati</taxon>
        <taxon>Pseudomonadota</taxon>
        <taxon>Alphaproteobacteria</taxon>
        <taxon>Rhodobacterales</taxon>
        <taxon>Paracoccaceae</taxon>
        <taxon>Arenibacterium</taxon>
    </lineage>
</organism>
<dbReference type="Gene3D" id="3.40.630.30">
    <property type="match status" value="1"/>
</dbReference>
<dbReference type="PANTHER" id="PTHR43792:SF1">
    <property type="entry name" value="N-ACETYLTRANSFERASE DOMAIN-CONTAINING PROTEIN"/>
    <property type="match status" value="1"/>
</dbReference>
<feature type="domain" description="N-acetyltransferase" evidence="1">
    <location>
        <begin position="11"/>
        <end position="146"/>
    </location>
</feature>
<keyword evidence="3" id="KW-1185">Reference proteome</keyword>
<dbReference type="SUPFAM" id="SSF55729">
    <property type="entry name" value="Acyl-CoA N-acyltransferases (Nat)"/>
    <property type="match status" value="1"/>
</dbReference>
<reference evidence="2 3" key="1">
    <citation type="submission" date="2019-05" db="EMBL/GenBank/DDBJ databases">
        <title>Marivita sp. nov. isolated from sea sediment.</title>
        <authorList>
            <person name="Kim W."/>
        </authorList>
    </citation>
    <scope>NUCLEOTIDE SEQUENCE [LARGE SCALE GENOMIC DNA]</scope>
    <source>
        <strain evidence="2 3">CAU 1492</strain>
    </source>
</reference>
<dbReference type="InterPro" id="IPR016181">
    <property type="entry name" value="Acyl_CoA_acyltransferase"/>
</dbReference>
<dbReference type="InterPro" id="IPR000182">
    <property type="entry name" value="GNAT_dom"/>
</dbReference>
<name>A0ABY2X7Q8_9RHOB</name>
<accession>A0ABY2X7Q8</accession>
<evidence type="ECO:0000313" key="3">
    <source>
        <dbReference type="Proteomes" id="UP001191082"/>
    </source>
</evidence>
<gene>
    <name evidence="2" type="ORF">FGK64_14250</name>
</gene>